<gene>
    <name evidence="1" type="ORF">FNK824_LOCUS43682</name>
</gene>
<reference evidence="1" key="1">
    <citation type="submission" date="2021-02" db="EMBL/GenBank/DDBJ databases">
        <authorList>
            <person name="Nowell W R."/>
        </authorList>
    </citation>
    <scope>NUCLEOTIDE SEQUENCE</scope>
</reference>
<feature type="non-terminal residue" evidence="1">
    <location>
        <position position="1"/>
    </location>
</feature>
<protein>
    <submittedName>
        <fullName evidence="1">Uncharacterized protein</fullName>
    </submittedName>
</protein>
<proteinExistence type="predicted"/>
<evidence type="ECO:0000313" key="1">
    <source>
        <dbReference type="EMBL" id="CAF4392946.1"/>
    </source>
</evidence>
<name>A0A820NLY0_9BILA</name>
<comment type="caution">
    <text evidence="1">The sequence shown here is derived from an EMBL/GenBank/DDBJ whole genome shotgun (WGS) entry which is preliminary data.</text>
</comment>
<sequence>LENPYYGLRKPPDLLYWCQKMKLTSAILHGFSLGGHMASLTFTK</sequence>
<dbReference type="EMBL" id="CAJOBE010063238">
    <property type="protein sequence ID" value="CAF4392946.1"/>
    <property type="molecule type" value="Genomic_DNA"/>
</dbReference>
<accession>A0A820NLY0</accession>
<dbReference type="Proteomes" id="UP000663874">
    <property type="component" value="Unassembled WGS sequence"/>
</dbReference>
<evidence type="ECO:0000313" key="2">
    <source>
        <dbReference type="Proteomes" id="UP000663874"/>
    </source>
</evidence>
<dbReference type="AlphaFoldDB" id="A0A820NLY0"/>
<organism evidence="1 2">
    <name type="scientific">Rotaria sordida</name>
    <dbReference type="NCBI Taxonomy" id="392033"/>
    <lineage>
        <taxon>Eukaryota</taxon>
        <taxon>Metazoa</taxon>
        <taxon>Spiralia</taxon>
        <taxon>Gnathifera</taxon>
        <taxon>Rotifera</taxon>
        <taxon>Eurotatoria</taxon>
        <taxon>Bdelloidea</taxon>
        <taxon>Philodinida</taxon>
        <taxon>Philodinidae</taxon>
        <taxon>Rotaria</taxon>
    </lineage>
</organism>